<dbReference type="RefSeq" id="WP_309483007.1">
    <property type="nucleotide sequence ID" value="NZ_CP133720.1"/>
</dbReference>
<dbReference type="Proteomes" id="UP001181355">
    <property type="component" value="Chromosome"/>
</dbReference>
<proteinExistence type="predicted"/>
<feature type="chain" id="PRO_5047235099" evidence="1">
    <location>
        <begin position="25"/>
        <end position="601"/>
    </location>
</feature>
<dbReference type="PANTHER" id="PTHR10404:SF46">
    <property type="entry name" value="VACUOLAR PROTEIN SORTING-ASSOCIATED PROTEIN 70"/>
    <property type="match status" value="1"/>
</dbReference>
<keyword evidence="1" id="KW-0732">Signal</keyword>
<gene>
    <name evidence="3" type="ORF">RF679_04410</name>
</gene>
<dbReference type="Pfam" id="PF04389">
    <property type="entry name" value="Peptidase_M28"/>
    <property type="match status" value="1"/>
</dbReference>
<feature type="domain" description="Peptidase M28" evidence="2">
    <location>
        <begin position="287"/>
        <end position="496"/>
    </location>
</feature>
<dbReference type="InterPro" id="IPR046450">
    <property type="entry name" value="PA_dom_sf"/>
</dbReference>
<sequence length="601" mass="66305">MSNYLGCAALVLISILPLVSAAQAAPEPKNQPTSQKISKPSLTSAQAHFEPLYEQLRQEFNATNAYNTVAFVEQRWRLAGNAGFNESIRHVEKILQEAGFQKQQNSEKEAELSYRIETRKMAKPTWEPIAASLNLIGAGDQQQSLLNFSTNRNMIAINSASTPDAGVKAEVVYVGKGRSADLKDKDLRGKIVFVENAAAAVYKQAVSAGAVGVMSYSMPAYTQPQKYQDSIQFQSVPQVGGDKAIWALVLSYQAKERLKSALQNSAAPVLVQAHVSTKQYQAEELTLVANIRGRTQPEQRFVFSAHVQEPGANDNATGVGTLAEMARVAAKLVKEKKYVLDRTITFLWGDEIVSTQRYINEDPQRAKGIMWGLSLDMVGEDVSKTGGSFLIEKMPDPSAIWTRGNDKHTEWGGSVLKESDMVPNYFTDYLINRCVQQGLETGWVVNANPFEGGSDHTPFLQAKIPGLLMWHFTDTFYHTDLDRLDKVSKDEMHNVGICGLASAWILSSADENTALIVGEELSLNAKQRLQTEFSLSQTATRAGADVTKEKHILATWADWYVRSVDLLKTLPLGTLSNDGKAQIDKAKRSITDLSQQLQNQL</sequence>
<dbReference type="EMBL" id="CP133720">
    <property type="protein sequence ID" value="WMW81528.1"/>
    <property type="molecule type" value="Genomic_DNA"/>
</dbReference>
<feature type="signal peptide" evidence="1">
    <location>
        <begin position="1"/>
        <end position="24"/>
    </location>
</feature>
<keyword evidence="4" id="KW-1185">Reference proteome</keyword>
<dbReference type="Gene3D" id="3.40.630.10">
    <property type="entry name" value="Zn peptidases"/>
    <property type="match status" value="2"/>
</dbReference>
<reference evidence="3" key="1">
    <citation type="submission" date="2023-09" db="EMBL/GenBank/DDBJ databases">
        <title>Undibacterium sp. 20NA77.5 isolated from freshwater.</title>
        <authorList>
            <person name="Le V."/>
            <person name="Ko S.-R."/>
            <person name="Ahn C.-Y."/>
            <person name="Oh H.-M."/>
        </authorList>
    </citation>
    <scope>NUCLEOTIDE SEQUENCE</scope>
    <source>
        <strain evidence="3">20NA77.5</strain>
    </source>
</reference>
<dbReference type="SUPFAM" id="SSF53187">
    <property type="entry name" value="Zn-dependent exopeptidases"/>
    <property type="match status" value="1"/>
</dbReference>
<name>A0ABY9RJX0_9BURK</name>
<dbReference type="Gene3D" id="3.50.30.30">
    <property type="match status" value="1"/>
</dbReference>
<evidence type="ECO:0000313" key="3">
    <source>
        <dbReference type="EMBL" id="WMW81528.1"/>
    </source>
</evidence>
<accession>A0ABY9RJX0</accession>
<dbReference type="SUPFAM" id="SSF52025">
    <property type="entry name" value="PA domain"/>
    <property type="match status" value="1"/>
</dbReference>
<dbReference type="InterPro" id="IPR007484">
    <property type="entry name" value="Peptidase_M28"/>
</dbReference>
<organism evidence="3 4">
    <name type="scientific">Undibacterium cyanobacteriorum</name>
    <dbReference type="NCBI Taxonomy" id="3073561"/>
    <lineage>
        <taxon>Bacteria</taxon>
        <taxon>Pseudomonadati</taxon>
        <taxon>Pseudomonadota</taxon>
        <taxon>Betaproteobacteria</taxon>
        <taxon>Burkholderiales</taxon>
        <taxon>Oxalobacteraceae</taxon>
        <taxon>Undibacterium</taxon>
    </lineage>
</organism>
<evidence type="ECO:0000313" key="4">
    <source>
        <dbReference type="Proteomes" id="UP001181355"/>
    </source>
</evidence>
<evidence type="ECO:0000259" key="2">
    <source>
        <dbReference type="Pfam" id="PF04389"/>
    </source>
</evidence>
<dbReference type="InterPro" id="IPR039373">
    <property type="entry name" value="Peptidase_M28B"/>
</dbReference>
<evidence type="ECO:0000256" key="1">
    <source>
        <dbReference type="SAM" id="SignalP"/>
    </source>
</evidence>
<protein>
    <submittedName>
        <fullName evidence="3">M28 family peptidase</fullName>
    </submittedName>
</protein>
<dbReference type="PANTHER" id="PTHR10404">
    <property type="entry name" value="N-ACETYLATED-ALPHA-LINKED ACIDIC DIPEPTIDASE"/>
    <property type="match status" value="1"/>
</dbReference>